<dbReference type="PANTHER" id="PTHR33463">
    <property type="entry name" value="NB-ARC DOMAIN-CONTAINING PROTEIN-RELATED"/>
    <property type="match status" value="1"/>
</dbReference>
<evidence type="ECO:0000256" key="1">
    <source>
        <dbReference type="ARBA" id="ARBA00022614"/>
    </source>
</evidence>
<keyword evidence="2" id="KW-0611">Plant defense</keyword>
<evidence type="ECO:0000313" key="3">
    <source>
        <dbReference type="EnsemblPlants" id="PGSC0003DMT400072114"/>
    </source>
</evidence>
<dbReference type="HOGENOM" id="CLU_1201607_0_0_1"/>
<dbReference type="Gramene" id="PGSC0003DMT400072114">
    <property type="protein sequence ID" value="PGSC0003DMT400072114"/>
    <property type="gene ID" value="PGSC0003DMG400028056"/>
</dbReference>
<dbReference type="GO" id="GO:0005524">
    <property type="term" value="F:ATP binding"/>
    <property type="evidence" value="ECO:0007669"/>
    <property type="project" value="UniProtKB-KW"/>
</dbReference>
<reference evidence="3" key="2">
    <citation type="submission" date="2015-06" db="UniProtKB">
        <authorList>
            <consortium name="EnsemblPlants"/>
        </authorList>
    </citation>
    <scope>IDENTIFICATION</scope>
    <source>
        <strain evidence="3">DM1-3 516 R44</strain>
    </source>
</reference>
<sequence>MDFLSKVVEKCSNFMINNVGYLIYYNRNIKSLDKESDKLDIIRNEMWLLHCDVELRQKVGNSVDDPSLHDIAKEVAKECKGLPIVIVTVARELKFNSRPSWEGALVELERSAPRNIPGVIENVYQPLKECYNHIESDEAKYLFLMYSFFEEDSDILPEQLLRKGMELGIFSEIENFEHARNRMCLLLETLKDRFLLSQGSNSNYVKMPDVVRDVAINIASECKHIFMASHF</sequence>
<keyword evidence="4" id="KW-1185">Reference proteome</keyword>
<dbReference type="SUPFAM" id="SSF52540">
    <property type="entry name" value="P-loop containing nucleoside triphosphate hydrolases"/>
    <property type="match status" value="1"/>
</dbReference>
<dbReference type="InterPro" id="IPR050905">
    <property type="entry name" value="Plant_NBS-LRR"/>
</dbReference>
<dbReference type="PANTHER" id="PTHR33463:SF198">
    <property type="entry name" value="RPP4C3"/>
    <property type="match status" value="1"/>
</dbReference>
<keyword evidence="1" id="KW-0433">Leucine-rich repeat</keyword>
<dbReference type="eggNOG" id="KOG4658">
    <property type="taxonomic scope" value="Eukaryota"/>
</dbReference>
<dbReference type="InterPro" id="IPR042197">
    <property type="entry name" value="Apaf_helical"/>
</dbReference>
<dbReference type="GO" id="GO:0043531">
    <property type="term" value="F:ADP binding"/>
    <property type="evidence" value="ECO:0007669"/>
    <property type="project" value="InterPro"/>
</dbReference>
<evidence type="ECO:0000313" key="4">
    <source>
        <dbReference type="Proteomes" id="UP000011115"/>
    </source>
</evidence>
<dbReference type="EnsemblPlants" id="PGSC0003DMT400072114">
    <property type="protein sequence ID" value="PGSC0003DMT400072114"/>
    <property type="gene ID" value="PGSC0003DMG400028056"/>
</dbReference>
<proteinExistence type="predicted"/>
<dbReference type="Gene3D" id="1.10.8.430">
    <property type="entry name" value="Helical domain of apoptotic protease-activating factors"/>
    <property type="match status" value="1"/>
</dbReference>
<dbReference type="AlphaFoldDB" id="M1CPQ2"/>
<protein>
    <submittedName>
        <fullName evidence="3">Disease resistance protein RPS2</fullName>
    </submittedName>
</protein>
<organism evidence="3 4">
    <name type="scientific">Solanum tuberosum</name>
    <name type="common">Potato</name>
    <dbReference type="NCBI Taxonomy" id="4113"/>
    <lineage>
        <taxon>Eukaryota</taxon>
        <taxon>Viridiplantae</taxon>
        <taxon>Streptophyta</taxon>
        <taxon>Embryophyta</taxon>
        <taxon>Tracheophyta</taxon>
        <taxon>Spermatophyta</taxon>
        <taxon>Magnoliopsida</taxon>
        <taxon>eudicotyledons</taxon>
        <taxon>Gunneridae</taxon>
        <taxon>Pentapetalae</taxon>
        <taxon>asterids</taxon>
        <taxon>lamiids</taxon>
        <taxon>Solanales</taxon>
        <taxon>Solanaceae</taxon>
        <taxon>Solanoideae</taxon>
        <taxon>Solaneae</taxon>
        <taxon>Solanum</taxon>
    </lineage>
</organism>
<name>M1CPQ2_SOLTU</name>
<dbReference type="GO" id="GO:0006952">
    <property type="term" value="P:defense response"/>
    <property type="evidence" value="ECO:0007669"/>
    <property type="project" value="UniProtKB-KW"/>
</dbReference>
<accession>M1CPQ2</accession>
<dbReference type="InterPro" id="IPR027417">
    <property type="entry name" value="P-loop_NTPase"/>
</dbReference>
<dbReference type="InParanoid" id="M1CPQ2"/>
<dbReference type="Proteomes" id="UP000011115">
    <property type="component" value="Unassembled WGS sequence"/>
</dbReference>
<evidence type="ECO:0000256" key="2">
    <source>
        <dbReference type="ARBA" id="ARBA00022821"/>
    </source>
</evidence>
<dbReference type="OMA" id="HIFMASH"/>
<dbReference type="PaxDb" id="4113-PGSC0003DMT400072114"/>
<reference evidence="4" key="1">
    <citation type="journal article" date="2011" name="Nature">
        <title>Genome sequence and analysis of the tuber crop potato.</title>
        <authorList>
            <consortium name="The Potato Genome Sequencing Consortium"/>
        </authorList>
    </citation>
    <scope>NUCLEOTIDE SEQUENCE [LARGE SCALE GENOMIC DNA]</scope>
    <source>
        <strain evidence="4">cv. DM1-3 516 R44</strain>
    </source>
</reference>